<comment type="catalytic activity">
    <reaction evidence="14">
        <text>ATP + H2O = ADP + phosphate + H(+)</text>
        <dbReference type="Rhea" id="RHEA:13065"/>
        <dbReference type="ChEBI" id="CHEBI:15377"/>
        <dbReference type="ChEBI" id="CHEBI:15378"/>
        <dbReference type="ChEBI" id="CHEBI:30616"/>
        <dbReference type="ChEBI" id="CHEBI:43474"/>
        <dbReference type="ChEBI" id="CHEBI:456216"/>
        <dbReference type="EC" id="5.6.2.4"/>
    </reaction>
</comment>
<dbReference type="SUPFAM" id="SSF52540">
    <property type="entry name" value="P-loop containing nucleoside triphosphate hydrolases"/>
    <property type="match status" value="1"/>
</dbReference>
<dbReference type="InterPro" id="IPR000212">
    <property type="entry name" value="DNA_helicase_UvrD/REP"/>
</dbReference>
<keyword evidence="19" id="KW-1185">Reference proteome</keyword>
<dbReference type="Gene3D" id="1.10.10.160">
    <property type="match status" value="1"/>
</dbReference>
<dbReference type="InterPro" id="IPR014017">
    <property type="entry name" value="DNA_helicase_UvrD-like_C"/>
</dbReference>
<dbReference type="GO" id="GO:0043138">
    <property type="term" value="F:3'-5' DNA helicase activity"/>
    <property type="evidence" value="ECO:0007669"/>
    <property type="project" value="UniProtKB-EC"/>
</dbReference>
<dbReference type="Pfam" id="PF13361">
    <property type="entry name" value="UvrD_C"/>
    <property type="match status" value="2"/>
</dbReference>
<accession>A0A1H0U5C5</accession>
<name>A0A1H0U5C5_9MICO</name>
<dbReference type="Pfam" id="PF12705">
    <property type="entry name" value="PDDEXK_1"/>
    <property type="match status" value="1"/>
</dbReference>
<dbReference type="GO" id="GO:0000725">
    <property type="term" value="P:recombinational repair"/>
    <property type="evidence" value="ECO:0007669"/>
    <property type="project" value="TreeGrafter"/>
</dbReference>
<dbReference type="PROSITE" id="PS51217">
    <property type="entry name" value="UVRD_HELICASE_CTER"/>
    <property type="match status" value="1"/>
</dbReference>
<dbReference type="GO" id="GO:0003677">
    <property type="term" value="F:DNA binding"/>
    <property type="evidence" value="ECO:0007669"/>
    <property type="project" value="UniProtKB-KW"/>
</dbReference>
<dbReference type="GO" id="GO:0005524">
    <property type="term" value="F:ATP binding"/>
    <property type="evidence" value="ECO:0007669"/>
    <property type="project" value="UniProtKB-UniRule"/>
</dbReference>
<dbReference type="Pfam" id="PF00580">
    <property type="entry name" value="UvrD-helicase"/>
    <property type="match status" value="1"/>
</dbReference>
<dbReference type="PANTHER" id="PTHR11070">
    <property type="entry name" value="UVRD / RECB / PCRA DNA HELICASE FAMILY MEMBER"/>
    <property type="match status" value="1"/>
</dbReference>
<evidence type="ECO:0000256" key="1">
    <source>
        <dbReference type="ARBA" id="ARBA00009922"/>
    </source>
</evidence>
<keyword evidence="2" id="KW-0540">Nuclease</keyword>
<evidence type="ECO:0000256" key="14">
    <source>
        <dbReference type="ARBA" id="ARBA00048988"/>
    </source>
</evidence>
<keyword evidence="3 15" id="KW-0547">Nucleotide-binding</keyword>
<keyword evidence="4" id="KW-0227">DNA damage</keyword>
<dbReference type="InterPro" id="IPR014016">
    <property type="entry name" value="UvrD-like_ATP-bd"/>
</dbReference>
<evidence type="ECO:0000256" key="12">
    <source>
        <dbReference type="ARBA" id="ARBA00034617"/>
    </source>
</evidence>
<dbReference type="InterPro" id="IPR013986">
    <property type="entry name" value="DExx_box_DNA_helicase_dom_sf"/>
</dbReference>
<dbReference type="InterPro" id="IPR038726">
    <property type="entry name" value="PDDEXK_AddAB-type"/>
</dbReference>
<dbReference type="InterPro" id="IPR011604">
    <property type="entry name" value="PDDEXK-like_dom_sf"/>
</dbReference>
<keyword evidence="5 15" id="KW-0378">Hydrolase</keyword>
<evidence type="ECO:0000259" key="16">
    <source>
        <dbReference type="PROSITE" id="PS51198"/>
    </source>
</evidence>
<dbReference type="CDD" id="cd17932">
    <property type="entry name" value="DEXQc_UvrD"/>
    <property type="match status" value="1"/>
</dbReference>
<evidence type="ECO:0000256" key="8">
    <source>
        <dbReference type="ARBA" id="ARBA00022840"/>
    </source>
</evidence>
<keyword evidence="8 15" id="KW-0067">ATP-binding</keyword>
<evidence type="ECO:0000256" key="4">
    <source>
        <dbReference type="ARBA" id="ARBA00022763"/>
    </source>
</evidence>
<dbReference type="EMBL" id="LT629711">
    <property type="protein sequence ID" value="SDP61178.1"/>
    <property type="molecule type" value="Genomic_DNA"/>
</dbReference>
<evidence type="ECO:0000259" key="17">
    <source>
        <dbReference type="PROSITE" id="PS51217"/>
    </source>
</evidence>
<protein>
    <recommendedName>
        <fullName evidence="13">DNA 3'-5' helicase</fullName>
        <ecNumber evidence="13">5.6.2.4</ecNumber>
    </recommendedName>
</protein>
<dbReference type="EC" id="5.6.2.4" evidence="13"/>
<organism evidence="18 19">
    <name type="scientific">Pedococcus dokdonensis</name>
    <dbReference type="NCBI Taxonomy" id="443156"/>
    <lineage>
        <taxon>Bacteria</taxon>
        <taxon>Bacillati</taxon>
        <taxon>Actinomycetota</taxon>
        <taxon>Actinomycetes</taxon>
        <taxon>Micrococcales</taxon>
        <taxon>Intrasporangiaceae</taxon>
        <taxon>Pedococcus</taxon>
    </lineage>
</organism>
<dbReference type="InterPro" id="IPR027417">
    <property type="entry name" value="P-loop_NTPase"/>
</dbReference>
<evidence type="ECO:0000256" key="3">
    <source>
        <dbReference type="ARBA" id="ARBA00022741"/>
    </source>
</evidence>
<evidence type="ECO:0000256" key="7">
    <source>
        <dbReference type="ARBA" id="ARBA00022839"/>
    </source>
</evidence>
<evidence type="ECO:0000256" key="11">
    <source>
        <dbReference type="ARBA" id="ARBA00023235"/>
    </source>
</evidence>
<keyword evidence="11" id="KW-0413">Isomerase</keyword>
<evidence type="ECO:0000256" key="5">
    <source>
        <dbReference type="ARBA" id="ARBA00022801"/>
    </source>
</evidence>
<dbReference type="Proteomes" id="UP000199077">
    <property type="component" value="Chromosome I"/>
</dbReference>
<evidence type="ECO:0000256" key="9">
    <source>
        <dbReference type="ARBA" id="ARBA00023125"/>
    </source>
</evidence>
<keyword evidence="10" id="KW-0234">DNA repair</keyword>
<proteinExistence type="inferred from homology"/>
<gene>
    <name evidence="18" type="ORF">SAMN04489867_3134</name>
</gene>
<dbReference type="Gene3D" id="1.10.486.10">
    <property type="entry name" value="PCRA, domain 4"/>
    <property type="match status" value="1"/>
</dbReference>
<evidence type="ECO:0000256" key="2">
    <source>
        <dbReference type="ARBA" id="ARBA00022722"/>
    </source>
</evidence>
<keyword evidence="7" id="KW-0269">Exonuclease</keyword>
<evidence type="ECO:0000256" key="15">
    <source>
        <dbReference type="PROSITE-ProRule" id="PRU00560"/>
    </source>
</evidence>
<dbReference type="GO" id="GO:0004527">
    <property type="term" value="F:exonuclease activity"/>
    <property type="evidence" value="ECO:0007669"/>
    <property type="project" value="UniProtKB-KW"/>
</dbReference>
<comment type="catalytic activity">
    <reaction evidence="12">
        <text>Couples ATP hydrolysis with the unwinding of duplex DNA by translocating in the 3'-5' direction.</text>
        <dbReference type="EC" id="5.6.2.4"/>
    </reaction>
</comment>
<dbReference type="OrthoDB" id="9806690at2"/>
<dbReference type="PANTHER" id="PTHR11070:SF2">
    <property type="entry name" value="ATP-DEPENDENT DNA HELICASE SRS2"/>
    <property type="match status" value="1"/>
</dbReference>
<feature type="binding site" evidence="15">
    <location>
        <begin position="23"/>
        <end position="30"/>
    </location>
    <ligand>
        <name>ATP</name>
        <dbReference type="ChEBI" id="CHEBI:30616"/>
    </ligand>
</feature>
<feature type="domain" description="UvrD-like helicase ATP-binding" evidence="16">
    <location>
        <begin position="2"/>
        <end position="295"/>
    </location>
</feature>
<dbReference type="AlphaFoldDB" id="A0A1H0U5C5"/>
<evidence type="ECO:0000256" key="6">
    <source>
        <dbReference type="ARBA" id="ARBA00022806"/>
    </source>
</evidence>
<reference evidence="19" key="1">
    <citation type="submission" date="2016-10" db="EMBL/GenBank/DDBJ databases">
        <authorList>
            <person name="Varghese N."/>
            <person name="Submissions S."/>
        </authorList>
    </citation>
    <scope>NUCLEOTIDE SEQUENCE [LARGE SCALE GENOMIC DNA]</scope>
    <source>
        <strain evidence="19">DSM 22329</strain>
    </source>
</reference>
<comment type="similarity">
    <text evidence="1">Belongs to the helicase family. UvrD subfamily.</text>
</comment>
<dbReference type="RefSeq" id="WP_091787498.1">
    <property type="nucleotide sequence ID" value="NZ_LT629711.1"/>
</dbReference>
<dbReference type="PROSITE" id="PS51198">
    <property type="entry name" value="UVRD_HELICASE_ATP_BIND"/>
    <property type="match status" value="1"/>
</dbReference>
<evidence type="ECO:0000313" key="19">
    <source>
        <dbReference type="Proteomes" id="UP000199077"/>
    </source>
</evidence>
<keyword evidence="9" id="KW-0238">DNA-binding</keyword>
<keyword evidence="6 15" id="KW-0347">Helicase</keyword>
<evidence type="ECO:0000313" key="18">
    <source>
        <dbReference type="EMBL" id="SDP61178.1"/>
    </source>
</evidence>
<evidence type="ECO:0000256" key="13">
    <source>
        <dbReference type="ARBA" id="ARBA00034808"/>
    </source>
</evidence>
<sequence>MTAYTEAQAQAIDCLDEPLQIIACAGSGKTQVISQRVAEILKQPKVEPRNIIAFTFTEKAAAELKERIHTVLETEGVSTQGIAEMYVGTMHGYALDLVQRLVPETFKFSVLTDITTRLFIDRNSRKSGLTECPTLSPGTPRLRRFLHSKLYMQATSVLREDTIDEERVPSGVLKSHWEYMRLLYDNAYFDFTEMINLAVQLLEADPAEDAEAGLVQRHIRDAIRYVVVDEYQDVNPLQERLIRGLVQFSANLCVVGDDDQTIYQWRGSEVSNILTFSDRYAGVRQVTLDDNFRSSKGVVEVGRSVAELIPFEARLSKAMVAAGHQDFARGDLLALDFADPDAEASWICERIQAMRGVAFVDGPGADPRGLSWSDCAVLFRSVARDAGPLVDEMRRRNIPFVIKGLNRLFDSPEIHAIVGVFRYIVSQIDGVALRNLFDDASLLPPCCDWTAAMQVLNEGRDFDRGKRWGVYNIQRLYLEFLEALTLREDTVPGDPARAELVFYQLGKFSQAISDFEAIYFNTDPEQKYRSFADWLEHQAPDYYADAGADVGYAAPDAVVISTVHQAKGMQWPVVFVPCLRNNRFPAKRQGGLGLFHVIPDTAVASPDRYRGTVDDETRLFYVAVTRAQKYLFLSYSPVPGNRLYGRRSQFFDHCARQSWFLTRELRAPSPTLQPHAKQELPNVSLSFSELKYLFECPYQFKLRFLYGFNPPLHEALGYGKGLHDALAEAHKRALDGDLVGPSAAEDLVDRHLHAPYAYPALKAALRDAAIKSVERYLTEHAADLERTIHSEKQIQVHVAPGITVDGRIDLIRRLDSDEVAIVDFKSTARAQDEDVTRDQLHVYAVGYQELTGRRADLIEVLNLDEQGKTIRELVEDPLLSAVRGRIKTAGDALRDNDLPRLPVWDDKCSQCDLAELCRDIPDDQKRARRVANGR</sequence>
<dbReference type="Gene3D" id="3.90.320.10">
    <property type="match status" value="1"/>
</dbReference>
<feature type="domain" description="UvrD-like helicase C-terminal" evidence="17">
    <location>
        <begin position="299"/>
        <end position="568"/>
    </location>
</feature>
<evidence type="ECO:0000256" key="10">
    <source>
        <dbReference type="ARBA" id="ARBA00023204"/>
    </source>
</evidence>
<dbReference type="STRING" id="443156.SAMN04489867_3134"/>
<dbReference type="Gene3D" id="3.40.50.300">
    <property type="entry name" value="P-loop containing nucleotide triphosphate hydrolases"/>
    <property type="match status" value="3"/>
</dbReference>